<dbReference type="PANTHER" id="PTHR48004:SF73">
    <property type="entry name" value="RECEPTOR-LIKE PROTEIN 16-RELATED"/>
    <property type="match status" value="1"/>
</dbReference>
<dbReference type="InterPro" id="IPR013210">
    <property type="entry name" value="LRR_N_plant-typ"/>
</dbReference>
<reference evidence="5" key="1">
    <citation type="submission" date="2020-10" db="EMBL/GenBank/DDBJ databases">
        <authorList>
            <person name="Han B."/>
            <person name="Lu T."/>
            <person name="Zhao Q."/>
            <person name="Huang X."/>
            <person name="Zhao Y."/>
        </authorList>
    </citation>
    <scope>NUCLEOTIDE SEQUENCE</scope>
</reference>
<evidence type="ECO:0000259" key="4">
    <source>
        <dbReference type="Pfam" id="PF08263"/>
    </source>
</evidence>
<dbReference type="InterPro" id="IPR032675">
    <property type="entry name" value="LRR_dom_sf"/>
</dbReference>
<evidence type="ECO:0000256" key="1">
    <source>
        <dbReference type="ARBA" id="ARBA00022614"/>
    </source>
</evidence>
<keyword evidence="6" id="KW-1185">Reference proteome</keyword>
<dbReference type="Gene3D" id="3.80.10.10">
    <property type="entry name" value="Ribonuclease Inhibitor"/>
    <property type="match status" value="1"/>
</dbReference>
<organism evidence="5 6">
    <name type="scientific">Miscanthus lutarioriparius</name>
    <dbReference type="NCBI Taxonomy" id="422564"/>
    <lineage>
        <taxon>Eukaryota</taxon>
        <taxon>Viridiplantae</taxon>
        <taxon>Streptophyta</taxon>
        <taxon>Embryophyta</taxon>
        <taxon>Tracheophyta</taxon>
        <taxon>Spermatophyta</taxon>
        <taxon>Magnoliopsida</taxon>
        <taxon>Liliopsida</taxon>
        <taxon>Poales</taxon>
        <taxon>Poaceae</taxon>
        <taxon>PACMAD clade</taxon>
        <taxon>Panicoideae</taxon>
        <taxon>Andropogonodae</taxon>
        <taxon>Andropogoneae</taxon>
        <taxon>Saccharinae</taxon>
        <taxon>Miscanthus</taxon>
    </lineage>
</organism>
<feature type="signal peptide" evidence="3">
    <location>
        <begin position="1"/>
        <end position="34"/>
    </location>
</feature>
<dbReference type="Proteomes" id="UP000604825">
    <property type="component" value="Unassembled WGS sequence"/>
</dbReference>
<gene>
    <name evidence="5" type="ORF">NCGR_LOCUS20155</name>
</gene>
<dbReference type="Pfam" id="PF00560">
    <property type="entry name" value="LRR_1"/>
    <property type="match status" value="2"/>
</dbReference>
<dbReference type="InterPro" id="IPR001611">
    <property type="entry name" value="Leu-rich_rpt"/>
</dbReference>
<dbReference type="Pfam" id="PF08263">
    <property type="entry name" value="LRRNT_2"/>
    <property type="match status" value="1"/>
</dbReference>
<evidence type="ECO:0000256" key="2">
    <source>
        <dbReference type="ARBA" id="ARBA00022737"/>
    </source>
</evidence>
<evidence type="ECO:0000313" key="6">
    <source>
        <dbReference type="Proteomes" id="UP000604825"/>
    </source>
</evidence>
<protein>
    <recommendedName>
        <fullName evidence="4">Leucine-rich repeat-containing N-terminal plant-type domain-containing protein</fullName>
    </recommendedName>
</protein>
<comment type="caution">
    <text evidence="5">The sequence shown here is derived from an EMBL/GenBank/DDBJ whole genome shotgun (WGS) entry which is preliminary data.</text>
</comment>
<evidence type="ECO:0000313" key="5">
    <source>
        <dbReference type="EMBL" id="CAD6229642.1"/>
    </source>
</evidence>
<keyword evidence="3" id="KW-0732">Signal</keyword>
<sequence>MDGRRRGGGGAAAGAVGWLLPLLLLASLCARSRGLNADRVLLMAFKNAITADPLGALAGWTYSDAAPCAWNDVVCNSFPQPNAGPAVVNVTSADGNGNGNSVPAPAPNAAAAAAGGLGASLVVATVSRVISLVLPNTQLSGTLPPDLGRVEHLHHLDLSGNSLSGGLPTTLLNATELRVLSLAGNAISGELPDTGAVAYVRGSLGAQPLGKARWERLPARACGLPRLVVFGAR</sequence>
<feature type="chain" id="PRO_5033060470" description="Leucine-rich repeat-containing N-terminal plant-type domain-containing protein" evidence="3">
    <location>
        <begin position="35"/>
        <end position="233"/>
    </location>
</feature>
<dbReference type="AlphaFoldDB" id="A0A811NX53"/>
<proteinExistence type="predicted"/>
<dbReference type="EMBL" id="CAJGYO010000005">
    <property type="protein sequence ID" value="CAD6229642.1"/>
    <property type="molecule type" value="Genomic_DNA"/>
</dbReference>
<accession>A0A811NX53</accession>
<feature type="domain" description="Leucine-rich repeat-containing N-terminal plant-type" evidence="4">
    <location>
        <begin position="35"/>
        <end position="76"/>
    </location>
</feature>
<dbReference type="InterPro" id="IPR052941">
    <property type="entry name" value="StomDev_PlantInt_Reg"/>
</dbReference>
<name>A0A811NX53_9POAL</name>
<dbReference type="PANTHER" id="PTHR48004">
    <property type="entry name" value="OS01G0149700 PROTEIN"/>
    <property type="match status" value="1"/>
</dbReference>
<keyword evidence="1" id="KW-0433">Leucine-rich repeat</keyword>
<evidence type="ECO:0000256" key="3">
    <source>
        <dbReference type="SAM" id="SignalP"/>
    </source>
</evidence>
<dbReference type="SUPFAM" id="SSF52058">
    <property type="entry name" value="L domain-like"/>
    <property type="match status" value="1"/>
</dbReference>
<keyword evidence="2" id="KW-0677">Repeat</keyword>